<feature type="region of interest" description="Disordered" evidence="1">
    <location>
        <begin position="208"/>
        <end position="263"/>
    </location>
</feature>
<proteinExistence type="predicted"/>
<gene>
    <name evidence="2" type="ORF">OJF2_70700</name>
</gene>
<organism evidence="2 3">
    <name type="scientific">Aquisphaera giovannonii</name>
    <dbReference type="NCBI Taxonomy" id="406548"/>
    <lineage>
        <taxon>Bacteria</taxon>
        <taxon>Pseudomonadati</taxon>
        <taxon>Planctomycetota</taxon>
        <taxon>Planctomycetia</taxon>
        <taxon>Isosphaerales</taxon>
        <taxon>Isosphaeraceae</taxon>
        <taxon>Aquisphaera</taxon>
    </lineage>
</organism>
<evidence type="ECO:0008006" key="4">
    <source>
        <dbReference type="Google" id="ProtNLM"/>
    </source>
</evidence>
<dbReference type="PANTHER" id="PTHR31360">
    <property type="match status" value="1"/>
</dbReference>
<dbReference type="Proteomes" id="UP000324233">
    <property type="component" value="Chromosome"/>
</dbReference>
<evidence type="ECO:0000313" key="2">
    <source>
        <dbReference type="EMBL" id="QEH38467.1"/>
    </source>
</evidence>
<dbReference type="Pfam" id="PF06884">
    <property type="entry name" value="DUF1264"/>
    <property type="match status" value="1"/>
</dbReference>
<dbReference type="KEGG" id="agv:OJF2_70700"/>
<dbReference type="AlphaFoldDB" id="A0A5B9WD76"/>
<reference evidence="2 3" key="1">
    <citation type="submission" date="2019-08" db="EMBL/GenBank/DDBJ databases">
        <title>Deep-cultivation of Planctomycetes and their phenomic and genomic characterization uncovers novel biology.</title>
        <authorList>
            <person name="Wiegand S."/>
            <person name="Jogler M."/>
            <person name="Boedeker C."/>
            <person name="Pinto D."/>
            <person name="Vollmers J."/>
            <person name="Rivas-Marin E."/>
            <person name="Kohn T."/>
            <person name="Peeters S.H."/>
            <person name="Heuer A."/>
            <person name="Rast P."/>
            <person name="Oberbeckmann S."/>
            <person name="Bunk B."/>
            <person name="Jeske O."/>
            <person name="Meyerdierks A."/>
            <person name="Storesund J.E."/>
            <person name="Kallscheuer N."/>
            <person name="Luecker S."/>
            <person name="Lage O.M."/>
            <person name="Pohl T."/>
            <person name="Merkel B.J."/>
            <person name="Hornburger P."/>
            <person name="Mueller R.-W."/>
            <person name="Bruemmer F."/>
            <person name="Labrenz M."/>
            <person name="Spormann A.M."/>
            <person name="Op den Camp H."/>
            <person name="Overmann J."/>
            <person name="Amann R."/>
            <person name="Jetten M.S.M."/>
            <person name="Mascher T."/>
            <person name="Medema M.H."/>
            <person name="Devos D.P."/>
            <person name="Kaster A.-K."/>
            <person name="Ovreas L."/>
            <person name="Rohde M."/>
            <person name="Galperin M.Y."/>
            <person name="Jogler C."/>
        </authorList>
    </citation>
    <scope>NUCLEOTIDE SEQUENCE [LARGE SCALE GENOMIC DNA]</scope>
    <source>
        <strain evidence="2 3">OJF2</strain>
    </source>
</reference>
<name>A0A5B9WD76_9BACT</name>
<dbReference type="EMBL" id="CP042997">
    <property type="protein sequence ID" value="QEH38467.1"/>
    <property type="molecule type" value="Genomic_DNA"/>
</dbReference>
<dbReference type="PANTHER" id="PTHR31360:SF0">
    <property type="entry name" value="OIL BODY-ASSOCIATED PROTEIN 1B"/>
    <property type="match status" value="1"/>
</dbReference>
<evidence type="ECO:0000256" key="1">
    <source>
        <dbReference type="SAM" id="MobiDB-lite"/>
    </source>
</evidence>
<dbReference type="OrthoDB" id="254168at2"/>
<dbReference type="RefSeq" id="WP_148597907.1">
    <property type="nucleotide sequence ID" value="NZ_CP042997.1"/>
</dbReference>
<sequence length="263" mass="28687">MRRPPAHHALIAAAILAGCGGRNTAPTVDTPGREASPESKALEAGAMVMQDRTPVDQVHMYVCGFHFYNGDMTRQVEAHHYCIQSGEDFHQCLIFSGNGKDAKLIGLEYIIGARLFEGLPEDERRYWHSHDYEVKSGELIAPGLPEAAEHALMEKFVATYGKTIHTWQVDRGDALPLGAPQLMMGFTADGQIIPEKLAGRDGRFGVSTAAKRRSRSDIPGPRLAPGVNAWERGQVPQLEWKAGSETKGYRAAGPEATREGGAR</sequence>
<protein>
    <recommendedName>
        <fullName evidence="4">DUF1264 domain-containing protein</fullName>
    </recommendedName>
</protein>
<dbReference type="InterPro" id="IPR010686">
    <property type="entry name" value="OBAP-like"/>
</dbReference>
<accession>A0A5B9WD76</accession>
<dbReference type="PROSITE" id="PS51257">
    <property type="entry name" value="PROKAR_LIPOPROTEIN"/>
    <property type="match status" value="1"/>
</dbReference>
<evidence type="ECO:0000313" key="3">
    <source>
        <dbReference type="Proteomes" id="UP000324233"/>
    </source>
</evidence>
<keyword evidence="3" id="KW-1185">Reference proteome</keyword>